<protein>
    <recommendedName>
        <fullName evidence="1">DUF6504 domain-containing protein</fullName>
    </recommendedName>
</protein>
<dbReference type="Proteomes" id="UP001501161">
    <property type="component" value="Unassembled WGS sequence"/>
</dbReference>
<sequence length="140" mass="15591">MFEQMFDATRVAVTSTPISARVGPGVDGVRGGVMRQYDPVEVRRGEEQDPDQFLWRGRLWKVRSVLAHRVETGPWWQGAADGDGAASHPLAERELWRVEAGRGASPGRRVPDEESPPTCGVFDLSFDWTDGRWQLVGCPD</sequence>
<evidence type="ECO:0000259" key="1">
    <source>
        <dbReference type="Pfam" id="PF20114"/>
    </source>
</evidence>
<feature type="domain" description="DUF6504" evidence="1">
    <location>
        <begin position="37"/>
        <end position="136"/>
    </location>
</feature>
<gene>
    <name evidence="2" type="ORF">GCM10009726_01640</name>
</gene>
<name>A0ABN2WLI3_9ACTN</name>
<evidence type="ECO:0000313" key="2">
    <source>
        <dbReference type="EMBL" id="GAA2094729.1"/>
    </source>
</evidence>
<dbReference type="InterPro" id="IPR045443">
    <property type="entry name" value="DUF6504"/>
</dbReference>
<dbReference type="Pfam" id="PF20114">
    <property type="entry name" value="DUF6504"/>
    <property type="match status" value="1"/>
</dbReference>
<keyword evidence="3" id="KW-1185">Reference proteome</keyword>
<proteinExistence type="predicted"/>
<reference evidence="2 3" key="1">
    <citation type="journal article" date="2019" name="Int. J. Syst. Evol. Microbiol.">
        <title>The Global Catalogue of Microorganisms (GCM) 10K type strain sequencing project: providing services to taxonomists for standard genome sequencing and annotation.</title>
        <authorList>
            <consortium name="The Broad Institute Genomics Platform"/>
            <consortium name="The Broad Institute Genome Sequencing Center for Infectious Disease"/>
            <person name="Wu L."/>
            <person name="Ma J."/>
        </authorList>
    </citation>
    <scope>NUCLEOTIDE SEQUENCE [LARGE SCALE GENOMIC DNA]</scope>
    <source>
        <strain evidence="2 3">JCM 13813</strain>
    </source>
</reference>
<comment type="caution">
    <text evidence="2">The sequence shown here is derived from an EMBL/GenBank/DDBJ whole genome shotgun (WGS) entry which is preliminary data.</text>
</comment>
<evidence type="ECO:0000313" key="3">
    <source>
        <dbReference type="Proteomes" id="UP001501161"/>
    </source>
</evidence>
<dbReference type="EMBL" id="BAAAMQ010000005">
    <property type="protein sequence ID" value="GAA2094729.1"/>
    <property type="molecule type" value="Genomic_DNA"/>
</dbReference>
<organism evidence="2 3">
    <name type="scientific">Nocardioides furvisabuli</name>
    <dbReference type="NCBI Taxonomy" id="375542"/>
    <lineage>
        <taxon>Bacteria</taxon>
        <taxon>Bacillati</taxon>
        <taxon>Actinomycetota</taxon>
        <taxon>Actinomycetes</taxon>
        <taxon>Propionibacteriales</taxon>
        <taxon>Nocardioidaceae</taxon>
        <taxon>Nocardioides</taxon>
    </lineage>
</organism>
<accession>A0ABN2WLI3</accession>